<dbReference type="Gene3D" id="3.30.457.10">
    <property type="entry name" value="Copper amine oxidase-like, N-terminal domain"/>
    <property type="match status" value="1"/>
</dbReference>
<organism evidence="2 3">
    <name type="scientific">Cohnella xylanilytica</name>
    <dbReference type="NCBI Taxonomy" id="557555"/>
    <lineage>
        <taxon>Bacteria</taxon>
        <taxon>Bacillati</taxon>
        <taxon>Bacillota</taxon>
        <taxon>Bacilli</taxon>
        <taxon>Bacillales</taxon>
        <taxon>Paenibacillaceae</taxon>
        <taxon>Cohnella</taxon>
    </lineage>
</organism>
<feature type="domain" description="Copper amine oxidase-like N-terminal" evidence="1">
    <location>
        <begin position="60"/>
        <end position="165"/>
    </location>
</feature>
<keyword evidence="3" id="KW-1185">Reference proteome</keyword>
<dbReference type="Proteomes" id="UP000553776">
    <property type="component" value="Unassembled WGS sequence"/>
</dbReference>
<evidence type="ECO:0000313" key="2">
    <source>
        <dbReference type="EMBL" id="MBB6694226.1"/>
    </source>
</evidence>
<gene>
    <name evidence="2" type="ORF">H7B90_22785</name>
</gene>
<dbReference type="InterPro" id="IPR036582">
    <property type="entry name" value="Mao_N_sf"/>
</dbReference>
<dbReference type="InterPro" id="IPR012854">
    <property type="entry name" value="Cu_amine_oxidase-like_N"/>
</dbReference>
<proteinExistence type="predicted"/>
<protein>
    <submittedName>
        <fullName evidence="2">Copper amine oxidase N-terminal domain-containing protein</fullName>
    </submittedName>
</protein>
<dbReference type="Pfam" id="PF07833">
    <property type="entry name" value="Cu_amine_oxidN1"/>
    <property type="match status" value="1"/>
</dbReference>
<evidence type="ECO:0000259" key="1">
    <source>
        <dbReference type="Pfam" id="PF07833"/>
    </source>
</evidence>
<dbReference type="RefSeq" id="WP_185138198.1">
    <property type="nucleotide sequence ID" value="NZ_JACJVR010000087.1"/>
</dbReference>
<dbReference type="PROSITE" id="PS51257">
    <property type="entry name" value="PROKAR_LIPOPROTEIN"/>
    <property type="match status" value="1"/>
</dbReference>
<dbReference type="SUPFAM" id="SSF55383">
    <property type="entry name" value="Copper amine oxidase, domain N"/>
    <property type="match status" value="1"/>
</dbReference>
<sequence>MSIRKSNRKPIEFAIVSSVALAAIIGCSMLPVAKAEVTPSARPSAALSVQISKPSGIRLVLNGGEYEPKSAPLLFNNAVYLPLREMGEMLGSVVSWTASTKVVTMTYPNLVVKLDYGSKKATINGKDVPLTMPLRSVKGQIYVPLRFFSEATGAKVEWKANRTIRIEKKDEYIRGGGVNVSAWLNRQTKELYLAHPYERAPVPVGKVDAELNDWISVGVDVHGSGIQMVTVTDIYGEPHVQYAVNSLLVRDGKIVSQKKASYFQRYEPNLTYYQYYAPSVPEWVQNYVLTDGRTVTVFDEQGAAKQEYDLPKLTGQDDTYAVLGAGQSFLVVRPSKTGLLTLIDLRTGQSTVLCDKLLSGDDLEYARNNDVPYRGDNLRFAGYSDDEGELYFDYDSPLDSKSDSVRLTYRRTSGN</sequence>
<reference evidence="2 3" key="1">
    <citation type="submission" date="2020-08" db="EMBL/GenBank/DDBJ databases">
        <title>Cohnella phylogeny.</title>
        <authorList>
            <person name="Dunlap C."/>
        </authorList>
    </citation>
    <scope>NUCLEOTIDE SEQUENCE [LARGE SCALE GENOMIC DNA]</scope>
    <source>
        <strain evidence="2 3">DSM 25239</strain>
    </source>
</reference>
<comment type="caution">
    <text evidence="2">The sequence shown here is derived from an EMBL/GenBank/DDBJ whole genome shotgun (WGS) entry which is preliminary data.</text>
</comment>
<name>A0A841U120_9BACL</name>
<dbReference type="AlphaFoldDB" id="A0A841U120"/>
<dbReference type="EMBL" id="JACJVR010000087">
    <property type="protein sequence ID" value="MBB6694226.1"/>
    <property type="molecule type" value="Genomic_DNA"/>
</dbReference>
<evidence type="ECO:0000313" key="3">
    <source>
        <dbReference type="Proteomes" id="UP000553776"/>
    </source>
</evidence>
<accession>A0A841U120</accession>